<dbReference type="InterPro" id="IPR029063">
    <property type="entry name" value="SAM-dependent_MTases_sf"/>
</dbReference>
<dbReference type="PRINTS" id="PR00105">
    <property type="entry name" value="C5METTRFRASE"/>
</dbReference>
<dbReference type="InterPro" id="IPR001525">
    <property type="entry name" value="C5_MeTfrase"/>
</dbReference>
<dbReference type="Gene3D" id="3.40.50.150">
    <property type="entry name" value="Vaccinia Virus protein VP39"/>
    <property type="match status" value="1"/>
</dbReference>
<protein>
    <recommendedName>
        <fullName evidence="5">tRNA (cytosine(38)-C(5))-methyltransferase</fullName>
        <ecNumber evidence="4">2.1.1.204</ecNumber>
    </recommendedName>
    <alternativeName>
        <fullName evidence="6">DNA (cytosine-5)-methyltransferase-like protein 2</fullName>
    </alternativeName>
</protein>
<evidence type="ECO:0000313" key="8">
    <source>
        <dbReference type="EMBL" id="TEB26306.1"/>
    </source>
</evidence>
<comment type="caution">
    <text evidence="8">The sequence shown here is derived from an EMBL/GenBank/DDBJ whole genome shotgun (WGS) entry which is preliminary data.</text>
</comment>
<evidence type="ECO:0000313" key="9">
    <source>
        <dbReference type="Proteomes" id="UP000298030"/>
    </source>
</evidence>
<evidence type="ECO:0000256" key="4">
    <source>
        <dbReference type="ARBA" id="ARBA00039081"/>
    </source>
</evidence>
<dbReference type="EMBL" id="QPFP01000049">
    <property type="protein sequence ID" value="TEB26306.1"/>
    <property type="molecule type" value="Genomic_DNA"/>
</dbReference>
<dbReference type="InterPro" id="IPR031303">
    <property type="entry name" value="C5_meth_CS"/>
</dbReference>
<dbReference type="AlphaFoldDB" id="A0A4Y7SWR3"/>
<reference evidence="8 9" key="1">
    <citation type="journal article" date="2019" name="Nat. Ecol. Evol.">
        <title>Megaphylogeny resolves global patterns of mushroom evolution.</title>
        <authorList>
            <person name="Varga T."/>
            <person name="Krizsan K."/>
            <person name="Foldi C."/>
            <person name="Dima B."/>
            <person name="Sanchez-Garcia M."/>
            <person name="Sanchez-Ramirez S."/>
            <person name="Szollosi G.J."/>
            <person name="Szarkandi J.G."/>
            <person name="Papp V."/>
            <person name="Albert L."/>
            <person name="Andreopoulos W."/>
            <person name="Angelini C."/>
            <person name="Antonin V."/>
            <person name="Barry K.W."/>
            <person name="Bougher N.L."/>
            <person name="Buchanan P."/>
            <person name="Buyck B."/>
            <person name="Bense V."/>
            <person name="Catcheside P."/>
            <person name="Chovatia M."/>
            <person name="Cooper J."/>
            <person name="Damon W."/>
            <person name="Desjardin D."/>
            <person name="Finy P."/>
            <person name="Geml J."/>
            <person name="Haridas S."/>
            <person name="Hughes K."/>
            <person name="Justo A."/>
            <person name="Karasinski D."/>
            <person name="Kautmanova I."/>
            <person name="Kiss B."/>
            <person name="Kocsube S."/>
            <person name="Kotiranta H."/>
            <person name="LaButti K.M."/>
            <person name="Lechner B.E."/>
            <person name="Liimatainen K."/>
            <person name="Lipzen A."/>
            <person name="Lukacs Z."/>
            <person name="Mihaltcheva S."/>
            <person name="Morgado L.N."/>
            <person name="Niskanen T."/>
            <person name="Noordeloos M.E."/>
            <person name="Ohm R.A."/>
            <person name="Ortiz-Santana B."/>
            <person name="Ovrebo C."/>
            <person name="Racz N."/>
            <person name="Riley R."/>
            <person name="Savchenko A."/>
            <person name="Shiryaev A."/>
            <person name="Soop K."/>
            <person name="Spirin V."/>
            <person name="Szebenyi C."/>
            <person name="Tomsovsky M."/>
            <person name="Tulloss R.E."/>
            <person name="Uehling J."/>
            <person name="Grigoriev I.V."/>
            <person name="Vagvolgyi C."/>
            <person name="Papp T."/>
            <person name="Martin F.M."/>
            <person name="Miettinen O."/>
            <person name="Hibbett D.S."/>
            <person name="Nagy L.G."/>
        </authorList>
    </citation>
    <scope>NUCLEOTIDE SEQUENCE [LARGE SCALE GENOMIC DNA]</scope>
    <source>
        <strain evidence="8 9">FP101781</strain>
    </source>
</reference>
<dbReference type="GO" id="GO:0005634">
    <property type="term" value="C:nucleus"/>
    <property type="evidence" value="ECO:0007669"/>
    <property type="project" value="TreeGrafter"/>
</dbReference>
<dbReference type="GO" id="GO:0032259">
    <property type="term" value="P:methylation"/>
    <property type="evidence" value="ECO:0007669"/>
    <property type="project" value="UniProtKB-KW"/>
</dbReference>
<dbReference type="InterPro" id="IPR050750">
    <property type="entry name" value="C5-MTase"/>
</dbReference>
<dbReference type="PANTHER" id="PTHR46098:SF1">
    <property type="entry name" value="TRNA (CYTOSINE(38)-C(5))-METHYLTRANSFERASE"/>
    <property type="match status" value="1"/>
</dbReference>
<sequence length="340" mass="38249">MSSSQPIRALEFYSGIGGLHYALLKSRPEAEVLKAFDWDPTSCQVYQANHGPIIYRKDISALKAAELADLNANIWLMSPACQPYTVLNPDAKGAQDPRALSFLHIVGFVLPELAKSDAHPRCILVENVAGFETSSTRQDLRATLKAIGYDTLELLLTPLQYGIPNSRPRYYMLARRGGSHFPLENKVWRNIPDCKEDAQVVAIREYLDTDVDEASGVPEKVLKKWGRLFDIVKPSSARSCCFTRGYRHLVERSGSILQEAEELDTTQVFDEFVSAGDVTVLQPLRLRYFTPSELLRIFAFDEPHFVWPPTVSTKTKYRLIGNSINVRVVQALITYLLEGV</sequence>
<evidence type="ECO:0000256" key="2">
    <source>
        <dbReference type="ARBA" id="ARBA00022679"/>
    </source>
</evidence>
<comment type="similarity">
    <text evidence="7">Belongs to the class I-like SAM-binding methyltransferase superfamily. C5-methyltransferase family.</text>
</comment>
<dbReference type="GO" id="GO:0008168">
    <property type="term" value="F:methyltransferase activity"/>
    <property type="evidence" value="ECO:0007669"/>
    <property type="project" value="UniProtKB-KW"/>
</dbReference>
<dbReference type="EC" id="2.1.1.204" evidence="4"/>
<evidence type="ECO:0000256" key="7">
    <source>
        <dbReference type="PROSITE-ProRule" id="PRU01016"/>
    </source>
</evidence>
<dbReference type="STRING" id="71717.A0A4Y7SWR3"/>
<feature type="active site" evidence="7">
    <location>
        <position position="81"/>
    </location>
</feature>
<evidence type="ECO:0000256" key="6">
    <source>
        <dbReference type="ARBA" id="ARBA00042810"/>
    </source>
</evidence>
<evidence type="ECO:0000256" key="3">
    <source>
        <dbReference type="ARBA" id="ARBA00022691"/>
    </source>
</evidence>
<dbReference type="PANTHER" id="PTHR46098">
    <property type="entry name" value="TRNA (CYTOSINE(38)-C(5))-METHYLTRANSFERASE"/>
    <property type="match status" value="1"/>
</dbReference>
<keyword evidence="1 7" id="KW-0489">Methyltransferase</keyword>
<dbReference type="Proteomes" id="UP000298030">
    <property type="component" value="Unassembled WGS sequence"/>
</dbReference>
<accession>A0A4Y7SWR3</accession>
<keyword evidence="9" id="KW-1185">Reference proteome</keyword>
<proteinExistence type="inferred from homology"/>
<keyword evidence="2 7" id="KW-0808">Transferase</keyword>
<dbReference type="PROSITE" id="PS51679">
    <property type="entry name" value="SAM_MT_C5"/>
    <property type="match status" value="1"/>
</dbReference>
<dbReference type="PROSITE" id="PS00095">
    <property type="entry name" value="C5_MTASE_2"/>
    <property type="match status" value="1"/>
</dbReference>
<keyword evidence="3 7" id="KW-0949">S-adenosyl-L-methionine</keyword>
<dbReference type="OrthoDB" id="414133at2759"/>
<name>A0A4Y7SWR3_COPMI</name>
<evidence type="ECO:0000256" key="5">
    <source>
        <dbReference type="ARBA" id="ARBA00039681"/>
    </source>
</evidence>
<evidence type="ECO:0000256" key="1">
    <source>
        <dbReference type="ARBA" id="ARBA00022603"/>
    </source>
</evidence>
<organism evidence="8 9">
    <name type="scientific">Coprinellus micaceus</name>
    <name type="common">Glistening ink-cap mushroom</name>
    <name type="synonym">Coprinus micaceus</name>
    <dbReference type="NCBI Taxonomy" id="71717"/>
    <lineage>
        <taxon>Eukaryota</taxon>
        <taxon>Fungi</taxon>
        <taxon>Dikarya</taxon>
        <taxon>Basidiomycota</taxon>
        <taxon>Agaricomycotina</taxon>
        <taxon>Agaricomycetes</taxon>
        <taxon>Agaricomycetidae</taxon>
        <taxon>Agaricales</taxon>
        <taxon>Agaricineae</taxon>
        <taxon>Psathyrellaceae</taxon>
        <taxon>Coprinellus</taxon>
    </lineage>
</organism>
<dbReference type="Gene3D" id="3.90.120.10">
    <property type="entry name" value="DNA Methylase, subunit A, domain 2"/>
    <property type="match status" value="1"/>
</dbReference>
<dbReference type="Pfam" id="PF00145">
    <property type="entry name" value="DNA_methylase"/>
    <property type="match status" value="1"/>
</dbReference>
<dbReference type="SUPFAM" id="SSF53335">
    <property type="entry name" value="S-adenosyl-L-methionine-dependent methyltransferases"/>
    <property type="match status" value="1"/>
</dbReference>
<gene>
    <name evidence="8" type="ORF">FA13DRAFT_1713322</name>
</gene>